<dbReference type="PROSITE" id="PS51181">
    <property type="entry name" value="PPASE_TENSIN"/>
    <property type="match status" value="1"/>
</dbReference>
<feature type="transmembrane region" description="Helical" evidence="2">
    <location>
        <begin position="89"/>
        <end position="116"/>
    </location>
</feature>
<dbReference type="PANTHER" id="PTHR12305">
    <property type="entry name" value="PHOSPHATASE WITH HOMOLOGY TO TENSIN"/>
    <property type="match status" value="1"/>
</dbReference>
<keyword evidence="1" id="KW-0378">Hydrolase</keyword>
<dbReference type="Gene3D" id="3.90.190.10">
    <property type="entry name" value="Protein tyrosine phosphatase superfamily"/>
    <property type="match status" value="1"/>
</dbReference>
<accession>A0ABX5B9T2</accession>
<dbReference type="InterPro" id="IPR029021">
    <property type="entry name" value="Prot-tyrosine_phosphatase-like"/>
</dbReference>
<evidence type="ECO:0000256" key="2">
    <source>
        <dbReference type="SAM" id="Phobius"/>
    </source>
</evidence>
<name>A0ABX5B9T2_CRYHO</name>
<dbReference type="InterPro" id="IPR045102">
    <property type="entry name" value="PTP_VSP_TPTE"/>
</dbReference>
<keyword evidence="6" id="KW-1185">Reference proteome</keyword>
<evidence type="ECO:0000313" key="6">
    <source>
        <dbReference type="Proteomes" id="UP001429100"/>
    </source>
</evidence>
<keyword evidence="2" id="KW-1133">Transmembrane helix</keyword>
<organism evidence="5 6">
    <name type="scientific">Cryptosporidium hominis</name>
    <dbReference type="NCBI Taxonomy" id="237895"/>
    <lineage>
        <taxon>Eukaryota</taxon>
        <taxon>Sar</taxon>
        <taxon>Alveolata</taxon>
        <taxon>Apicomplexa</taxon>
        <taxon>Conoidasida</taxon>
        <taxon>Coccidia</taxon>
        <taxon>Eucoccidiorida</taxon>
        <taxon>Eimeriorina</taxon>
        <taxon>Cryptosporidiidae</taxon>
        <taxon>Cryptosporidium</taxon>
    </lineage>
</organism>
<feature type="domain" description="Phosphatase tensin-type" evidence="4">
    <location>
        <begin position="186"/>
        <end position="362"/>
    </location>
</feature>
<evidence type="ECO:0000256" key="1">
    <source>
        <dbReference type="ARBA" id="ARBA00022801"/>
    </source>
</evidence>
<evidence type="ECO:0000313" key="5">
    <source>
        <dbReference type="EMBL" id="PPS92754.1"/>
    </source>
</evidence>
<gene>
    <name evidence="5" type="ORF">GY17_00002711</name>
</gene>
<keyword evidence="2" id="KW-0472">Membrane</keyword>
<feature type="transmembrane region" description="Helical" evidence="2">
    <location>
        <begin position="137"/>
        <end position="160"/>
    </location>
</feature>
<dbReference type="InterPro" id="IPR000387">
    <property type="entry name" value="Tyr_Pase_dom"/>
</dbReference>
<proteinExistence type="predicted"/>
<comment type="caution">
    <text evidence="5">The sequence shown here is derived from an EMBL/GenBank/DDBJ whole genome shotgun (WGS) entry which is preliminary data.</text>
</comment>
<feature type="domain" description="Tyrosine specific protein phosphatases" evidence="3">
    <location>
        <begin position="292"/>
        <end position="334"/>
    </location>
</feature>
<dbReference type="InterPro" id="IPR029023">
    <property type="entry name" value="Tensin_phosphatase"/>
</dbReference>
<dbReference type="PROSITE" id="PS50056">
    <property type="entry name" value="TYR_PHOSPHATASE_2"/>
    <property type="match status" value="1"/>
</dbReference>
<feature type="transmembrane region" description="Helical" evidence="2">
    <location>
        <begin position="53"/>
        <end position="74"/>
    </location>
</feature>
<sequence>MSGLKEAEQSKDKMRNSVDLLCILEQNKVNDHGTSSRVGAFLNRASRVASSPIVHWIIIFLCILHMAIFLAIFMNKTQNSALNRFCQEIYFPIGIIISIYCIYDSLVILVYICKLLRAKYGVSGKLKDETIIMRNSVELFLNLVIGMISITGLSTNIVGFGKILGYAANWKRLSVFLRKQVGQNKRFYTNEEYCLDLVYITDRVIAMGLPAINIEAIYRNPIEEVSTFFMTKYPRSHMIINLCNEREHYSLSYFHSIVSCPFPDHQVPTLGSLFIICFLVLNYLVSDRKNVVAIHCKGGKGRTGIVVVAWLLYSRLCSSLEEALEYYSNRRTDLSLPGCVKTIKNPSQIRFVHYFSFLLKHTFPESVIKRGSNFFWEDLQRGFRSGYYWNICNSELRRVNQKCEKRHWKISELLRDHCIYLPQCLIHPINVFPVSIVVNNKEREISDIFEWKICLHSEYNRDAEYLYSGLTTNFDWNPRHAGTHLSQSLYSKGEGYQFFLLESDSNKQALSYFGQDQSQLIYSARSKIEQLVSSLKTKPFSPDIVTRTAQDRPKPWIEREFVIKIFGYESPQRHLQKHSLSPKSMHQRSDVDSETTEMSCLLYDPIESLKPTEEEEENAHMLRSISLIDFSNPERKKEFSNHVITAVNSPYKDIVEFPIKKINEWGSSRRSFSNSSVALAHFWLHPALIHTSSHSNLWTFFLEWDTSSKTWLIRDCFLSISLKRKKEIDVRSSNFENVCIDVTFQYK</sequence>
<keyword evidence="2" id="KW-0812">Transmembrane</keyword>
<reference evidence="5 6" key="1">
    <citation type="submission" date="2014-11" db="EMBL/GenBank/DDBJ databases">
        <title>Comparative genomic analysis of Cryptosporidium hominis reveals occurrence of genetic recombination in virulent subtypes.</title>
        <authorList>
            <person name="Guo Y."/>
            <person name="Tang K."/>
            <person name="Frace M."/>
            <person name="Li N."/>
            <person name="Roellig D.M."/>
            <person name="Sammons S."/>
            <person name="Knipe K."/>
            <person name="Rowe L."/>
            <person name="Feng Y."/>
            <person name="Xiao L."/>
        </authorList>
    </citation>
    <scope>NUCLEOTIDE SEQUENCE [LARGE SCALE GENOMIC DNA]</scope>
    <source>
        <strain evidence="5">30976</strain>
    </source>
</reference>
<reference evidence="5 6" key="2">
    <citation type="submission" date="2017-10" db="EMBL/GenBank/DDBJ databases">
        <title>Consistent, comparative and evidence-based genome annotation and re-annotation for the closely-related species, Cryptosporidium parvum, C. hominis and C. tyzzeri.</title>
        <authorList>
            <person name="Baptista R.P."/>
            <person name="Li Y."/>
            <person name="Sateriale A."/>
            <person name="Striepen B."/>
            <person name="Kissinger J.C."/>
        </authorList>
    </citation>
    <scope>NUCLEOTIDE SEQUENCE [LARGE SCALE GENOMIC DNA]</scope>
    <source>
        <strain evidence="5">30976</strain>
    </source>
</reference>
<dbReference type="Pfam" id="PF22785">
    <property type="entry name" value="Tc-R-P"/>
    <property type="match status" value="1"/>
</dbReference>
<dbReference type="InterPro" id="IPR051281">
    <property type="entry name" value="Dual-spec_lipid-protein_phosph"/>
</dbReference>
<protein>
    <submittedName>
        <fullName evidence="5">Dual specificity phosphatase/Membrane bound phosphatase</fullName>
    </submittedName>
</protein>
<dbReference type="InterPro" id="IPR016130">
    <property type="entry name" value="Tyr_Pase_AS"/>
</dbReference>
<dbReference type="Proteomes" id="UP001429100">
    <property type="component" value="Unassembled WGS sequence"/>
</dbReference>
<dbReference type="SUPFAM" id="SSF52799">
    <property type="entry name" value="(Phosphotyrosine protein) phosphatases II"/>
    <property type="match status" value="1"/>
</dbReference>
<dbReference type="PROSITE" id="PS00383">
    <property type="entry name" value="TYR_PHOSPHATASE_1"/>
    <property type="match status" value="1"/>
</dbReference>
<dbReference type="EMBL" id="JTAI01000028">
    <property type="protein sequence ID" value="PPS92754.1"/>
    <property type="molecule type" value="Genomic_DNA"/>
</dbReference>
<evidence type="ECO:0000259" key="3">
    <source>
        <dbReference type="PROSITE" id="PS50056"/>
    </source>
</evidence>
<evidence type="ECO:0000259" key="4">
    <source>
        <dbReference type="PROSITE" id="PS51181"/>
    </source>
</evidence>
<dbReference type="CDD" id="cd14510">
    <property type="entry name" value="PTP_VSP_TPTE"/>
    <property type="match status" value="1"/>
</dbReference>